<dbReference type="Gene3D" id="3.30.420.40">
    <property type="match status" value="2"/>
</dbReference>
<dbReference type="Gene3D" id="1.10.720.160">
    <property type="match status" value="1"/>
</dbReference>
<name>A0A444VLY2_9FLAO</name>
<organism evidence="1 2">
    <name type="scientific">Flagellimonas olearia</name>
    <dbReference type="NCBI Taxonomy" id="552546"/>
    <lineage>
        <taxon>Bacteria</taxon>
        <taxon>Pseudomonadati</taxon>
        <taxon>Bacteroidota</taxon>
        <taxon>Flavobacteriia</taxon>
        <taxon>Flavobacteriales</taxon>
        <taxon>Flavobacteriaceae</taxon>
        <taxon>Flagellimonas</taxon>
    </lineage>
</organism>
<dbReference type="InterPro" id="IPR043129">
    <property type="entry name" value="ATPase_NBD"/>
</dbReference>
<protein>
    <recommendedName>
        <fullName evidence="3">N-acetylglucosamine kinase</fullName>
    </recommendedName>
</protein>
<evidence type="ECO:0008006" key="3">
    <source>
        <dbReference type="Google" id="ProtNLM"/>
    </source>
</evidence>
<dbReference type="SUPFAM" id="SSF53067">
    <property type="entry name" value="Actin-like ATPase domain"/>
    <property type="match status" value="2"/>
</dbReference>
<sequence length="275" mass="31502">MVLIADSGSTKCDWRVYDGIGAKVFQKRTNGINPMIHSDEDIGLLVQEVRNEIPNEILQVEFYCAGGKSEESQQRLFQVFSQFFKEAQVRIEDDLGIAVKCAKGEPSVVCILGTGANSCFFDGAKIHKRLPDWGYQVMDLGSGNYFGRELLRSYAYGYMPRDLMGKFEDSHNLNNKDILHELYQGGNPSSYLAKFAKFMIENRDHLFLRSMIRDGVDKVFEHVLGPYRYEMEQYPLYFIGSISFYLQDFLREKAKVLDCKAVHFIGKPIEYLSEG</sequence>
<dbReference type="AlphaFoldDB" id="A0A444VLY2"/>
<gene>
    <name evidence="1" type="ORF">DN53_13255</name>
</gene>
<proteinExistence type="predicted"/>
<dbReference type="Proteomes" id="UP000290261">
    <property type="component" value="Unassembled WGS sequence"/>
</dbReference>
<evidence type="ECO:0000313" key="2">
    <source>
        <dbReference type="Proteomes" id="UP000290261"/>
    </source>
</evidence>
<comment type="caution">
    <text evidence="1">The sequence shown here is derived from an EMBL/GenBank/DDBJ whole genome shotgun (WGS) entry which is preliminary data.</text>
</comment>
<accession>A0A444VLY2</accession>
<dbReference type="CDD" id="cd24079">
    <property type="entry name" value="ASKHA_NBD_PG1100-like"/>
    <property type="match status" value="1"/>
</dbReference>
<keyword evidence="2" id="KW-1185">Reference proteome</keyword>
<evidence type="ECO:0000313" key="1">
    <source>
        <dbReference type="EMBL" id="RYC51788.1"/>
    </source>
</evidence>
<reference evidence="1 2" key="1">
    <citation type="submission" date="2014-04" db="EMBL/GenBank/DDBJ databases">
        <title>Whole genome of Muricauda olearia.</title>
        <authorList>
            <person name="Zhang X.-H."/>
            <person name="Tang K."/>
        </authorList>
    </citation>
    <scope>NUCLEOTIDE SEQUENCE [LARGE SCALE GENOMIC DNA]</scope>
    <source>
        <strain evidence="1 2">Th120</strain>
    </source>
</reference>
<dbReference type="EMBL" id="JJMP01000004">
    <property type="protein sequence ID" value="RYC51788.1"/>
    <property type="molecule type" value="Genomic_DNA"/>
</dbReference>
<dbReference type="RefSeq" id="WP_129654217.1">
    <property type="nucleotide sequence ID" value="NZ_ML142909.1"/>
</dbReference>